<evidence type="ECO:0000313" key="3">
    <source>
        <dbReference type="Proteomes" id="UP000677515"/>
    </source>
</evidence>
<proteinExistence type="predicted"/>
<evidence type="ECO:0008006" key="4">
    <source>
        <dbReference type="Google" id="ProtNLM"/>
    </source>
</evidence>
<organism evidence="2 3">
    <name type="scientific">Erwinia rhapontici</name>
    <name type="common">Pectobacterium rhapontici</name>
    <dbReference type="NCBI Taxonomy" id="55212"/>
    <lineage>
        <taxon>Bacteria</taxon>
        <taxon>Pseudomonadati</taxon>
        <taxon>Pseudomonadota</taxon>
        <taxon>Gammaproteobacteria</taxon>
        <taxon>Enterobacterales</taxon>
        <taxon>Erwiniaceae</taxon>
        <taxon>Erwinia</taxon>
    </lineage>
</organism>
<reference evidence="2 3" key="1">
    <citation type="submission" date="2021-01" db="EMBL/GenBank/DDBJ databases">
        <title>Complete genome sequence of Erwinia rhapontici MAFF 311153.</title>
        <authorList>
            <person name="Morohoshi T."/>
            <person name="Someya N."/>
        </authorList>
    </citation>
    <scope>NUCLEOTIDE SEQUENCE [LARGE SCALE GENOMIC DNA]</scope>
    <source>
        <strain evidence="2 3">MAFF 311153</strain>
    </source>
</reference>
<dbReference type="RefSeq" id="WP_212813462.1">
    <property type="nucleotide sequence ID" value="NZ_AP024329.1"/>
</dbReference>
<sequence length="176" mass="18778">MKLSNIALAMAMTLSFAGAAHAATKTDSVSKKITLTAQINDGMFVSKPDGSSWYNTEELEPTDYKQKQFSKVLPIRVWTKNADFNISLAQDLKLAGPNYEMLNPVVTLGSAQGDLAVKYGTAQKVTQTVQTADGYDAIYNLTVTVDAPATPADGKPSLNGSYSGDLVMLFEPSTGS</sequence>
<protein>
    <recommendedName>
        <fullName evidence="4">CS1 type fimbrial major subunit</fullName>
    </recommendedName>
</protein>
<dbReference type="EMBL" id="AP024329">
    <property type="protein sequence ID" value="BCQ37055.1"/>
    <property type="molecule type" value="Genomic_DNA"/>
</dbReference>
<feature type="chain" id="PRO_5046844688" description="CS1 type fimbrial major subunit" evidence="1">
    <location>
        <begin position="23"/>
        <end position="176"/>
    </location>
</feature>
<evidence type="ECO:0000256" key="1">
    <source>
        <dbReference type="SAM" id="SignalP"/>
    </source>
</evidence>
<evidence type="ECO:0000313" key="2">
    <source>
        <dbReference type="EMBL" id="BCQ37055.1"/>
    </source>
</evidence>
<dbReference type="Gene3D" id="2.60.40.2040">
    <property type="entry name" value="CFA/I fimbrial subunit E, pilin domain"/>
    <property type="match status" value="1"/>
</dbReference>
<keyword evidence="3" id="KW-1185">Reference proteome</keyword>
<accession>A0ABM7N6F1</accession>
<gene>
    <name evidence="2" type="ORF">ERHA53_43980</name>
</gene>
<name>A0ABM7N6F1_ERWRD</name>
<keyword evidence="1" id="KW-0732">Signal</keyword>
<dbReference type="Proteomes" id="UP000677515">
    <property type="component" value="Chromosome"/>
</dbReference>
<feature type="signal peptide" evidence="1">
    <location>
        <begin position="1"/>
        <end position="22"/>
    </location>
</feature>